<dbReference type="PANTHER" id="PTHR42973">
    <property type="entry name" value="BINDING OXIDOREDUCTASE, PUTATIVE (AFU_ORTHOLOGUE AFUA_1G17690)-RELATED"/>
    <property type="match status" value="1"/>
</dbReference>
<dbReference type="PROSITE" id="PS51387">
    <property type="entry name" value="FAD_PCMH"/>
    <property type="match status" value="1"/>
</dbReference>
<dbReference type="InterPro" id="IPR036318">
    <property type="entry name" value="FAD-bd_PCMH-like_sf"/>
</dbReference>
<dbReference type="EMBL" id="JAPDMZ010000111">
    <property type="protein sequence ID" value="KAK0549503.1"/>
    <property type="molecule type" value="Genomic_DNA"/>
</dbReference>
<dbReference type="Pfam" id="PF01565">
    <property type="entry name" value="FAD_binding_4"/>
    <property type="match status" value="1"/>
</dbReference>
<evidence type="ECO:0000259" key="7">
    <source>
        <dbReference type="PROSITE" id="PS51387"/>
    </source>
</evidence>
<keyword evidence="4" id="KW-0274">FAD</keyword>
<reference evidence="8" key="1">
    <citation type="journal article" date="2023" name="PhytoFront">
        <title>Draft Genome Resources of Seven Strains of Tilletia horrida, Causal Agent of Kernel Smut of Rice.</title>
        <authorList>
            <person name="Khanal S."/>
            <person name="Antony Babu S."/>
            <person name="Zhou X.G."/>
        </authorList>
    </citation>
    <scope>NUCLEOTIDE SEQUENCE</scope>
    <source>
        <strain evidence="8">TX6</strain>
    </source>
</reference>
<dbReference type="Proteomes" id="UP001176517">
    <property type="component" value="Unassembled WGS sequence"/>
</dbReference>
<proteinExistence type="inferred from homology"/>
<evidence type="ECO:0000256" key="4">
    <source>
        <dbReference type="ARBA" id="ARBA00022827"/>
    </source>
</evidence>
<dbReference type="Gene3D" id="3.40.462.20">
    <property type="match status" value="1"/>
</dbReference>
<gene>
    <name evidence="8" type="ORF">OC846_004035</name>
</gene>
<accession>A0AAN6GNB4</accession>
<keyword evidence="9" id="KW-1185">Reference proteome</keyword>
<evidence type="ECO:0000313" key="9">
    <source>
        <dbReference type="Proteomes" id="UP001176517"/>
    </source>
</evidence>
<dbReference type="GO" id="GO:0071949">
    <property type="term" value="F:FAD binding"/>
    <property type="evidence" value="ECO:0007669"/>
    <property type="project" value="InterPro"/>
</dbReference>
<dbReference type="AlphaFoldDB" id="A0AAN6GNB4"/>
<evidence type="ECO:0000256" key="6">
    <source>
        <dbReference type="SAM" id="SignalP"/>
    </source>
</evidence>
<evidence type="ECO:0000256" key="5">
    <source>
        <dbReference type="ARBA" id="ARBA00023002"/>
    </source>
</evidence>
<dbReference type="InterPro" id="IPR016167">
    <property type="entry name" value="FAD-bd_PCMH_sub1"/>
</dbReference>
<dbReference type="Gene3D" id="3.30.43.10">
    <property type="entry name" value="Uridine Diphospho-n-acetylenolpyruvylglucosamine Reductase, domain 2"/>
    <property type="match status" value="1"/>
</dbReference>
<feature type="chain" id="PRO_5042959061" description="FAD-binding PCMH-type domain-containing protein" evidence="6">
    <location>
        <begin position="21"/>
        <end position="615"/>
    </location>
</feature>
<dbReference type="InterPro" id="IPR006094">
    <property type="entry name" value="Oxid_FAD_bind_N"/>
</dbReference>
<evidence type="ECO:0000256" key="3">
    <source>
        <dbReference type="ARBA" id="ARBA00022630"/>
    </source>
</evidence>
<keyword evidence="6" id="KW-0732">Signal</keyword>
<organism evidence="8 9">
    <name type="scientific">Tilletia horrida</name>
    <dbReference type="NCBI Taxonomy" id="155126"/>
    <lineage>
        <taxon>Eukaryota</taxon>
        <taxon>Fungi</taxon>
        <taxon>Dikarya</taxon>
        <taxon>Basidiomycota</taxon>
        <taxon>Ustilaginomycotina</taxon>
        <taxon>Exobasidiomycetes</taxon>
        <taxon>Tilletiales</taxon>
        <taxon>Tilletiaceae</taxon>
        <taxon>Tilletia</taxon>
    </lineage>
</organism>
<protein>
    <recommendedName>
        <fullName evidence="7">FAD-binding PCMH-type domain-containing protein</fullName>
    </recommendedName>
</protein>
<dbReference type="SUPFAM" id="SSF56176">
    <property type="entry name" value="FAD-binding/transporter-associated domain-like"/>
    <property type="match status" value="1"/>
</dbReference>
<evidence type="ECO:0000313" key="8">
    <source>
        <dbReference type="EMBL" id="KAK0549503.1"/>
    </source>
</evidence>
<comment type="cofactor">
    <cofactor evidence="1">
        <name>FAD</name>
        <dbReference type="ChEBI" id="CHEBI:57692"/>
    </cofactor>
</comment>
<dbReference type="Pfam" id="PF08031">
    <property type="entry name" value="BBE"/>
    <property type="match status" value="1"/>
</dbReference>
<dbReference type="GO" id="GO:0016491">
    <property type="term" value="F:oxidoreductase activity"/>
    <property type="evidence" value="ECO:0007669"/>
    <property type="project" value="UniProtKB-KW"/>
</dbReference>
<comment type="similarity">
    <text evidence="2">Belongs to the oxygen-dependent FAD-linked oxidoreductase family.</text>
</comment>
<feature type="signal peptide" evidence="6">
    <location>
        <begin position="1"/>
        <end position="20"/>
    </location>
</feature>
<evidence type="ECO:0000256" key="2">
    <source>
        <dbReference type="ARBA" id="ARBA00005466"/>
    </source>
</evidence>
<name>A0AAN6GNB4_9BASI</name>
<dbReference type="PANTHER" id="PTHR42973:SF39">
    <property type="entry name" value="FAD-BINDING PCMH-TYPE DOMAIN-CONTAINING PROTEIN"/>
    <property type="match status" value="1"/>
</dbReference>
<sequence>MQRTLLTAFVATFFAVAAQAFPASPESGLDRSGDLLTRGTSSSQCFCYLDTNLNPLNRAACSNPPSQSDFKTLAQALSQPLLYPRPSAEPCFTSTAPFSATNASLSSSQCAFVTSQRYNGTWHADQPGSMQLPQWENLFNMSQTCNYAPTPGQKCTQANVNVLAVDARNVKDVQNAMNFARQHRLRTLIKSTGHELVGRSSFQGSLQIWTHNWKGMTFNNAWRPTGGDGGCSTESVVTIGPGVQWLELYTAAHAHGKMLVGGLSGQGSVGAAGGWVLGGGYNGALSGKLGLGVDNVLEFGVVTADGQAGVANAYLNSDLYWALRGGHAGVAIVTSVTYRVYPEAPLHSAVYVMNAATDAAYRASLLEIVKATPALSAEGWSDSELWNATTRDLTVAIRAINGADFANKTLIPLFDRISAIPGVTTYYRANNTFPTFYDFYYATFIAGPASPIAELGTYAAIGSRLINDQLYTTSPGKIVDTAIAASKMNPGTPLIVNLVAGGKVKQVRDDAMALNPGWRHAYHHIIAAGSFDQNGGFAAADAQRQLVLRQVQMFDAISPSTGGYINEANPLEPNWQKTFYGSNYNRLLSIKRKYDSTLALISFKNAGYENFTSCA</sequence>
<feature type="domain" description="FAD-binding PCMH-type" evidence="7">
    <location>
        <begin position="157"/>
        <end position="343"/>
    </location>
</feature>
<dbReference type="InterPro" id="IPR016166">
    <property type="entry name" value="FAD-bd_PCMH"/>
</dbReference>
<comment type="caution">
    <text evidence="8">The sequence shown here is derived from an EMBL/GenBank/DDBJ whole genome shotgun (WGS) entry which is preliminary data.</text>
</comment>
<dbReference type="InterPro" id="IPR012951">
    <property type="entry name" value="BBE"/>
</dbReference>
<dbReference type="InterPro" id="IPR016169">
    <property type="entry name" value="FAD-bd_PCMH_sub2"/>
</dbReference>
<keyword evidence="5" id="KW-0560">Oxidoreductase</keyword>
<keyword evidence="3" id="KW-0285">Flavoprotein</keyword>
<dbReference type="InterPro" id="IPR050416">
    <property type="entry name" value="FAD-linked_Oxidoreductase"/>
</dbReference>
<dbReference type="Gene3D" id="3.30.465.10">
    <property type="match status" value="1"/>
</dbReference>
<evidence type="ECO:0000256" key="1">
    <source>
        <dbReference type="ARBA" id="ARBA00001974"/>
    </source>
</evidence>